<name>F3QLN4_9BURK</name>
<dbReference type="SMART" id="SM00448">
    <property type="entry name" value="REC"/>
    <property type="match status" value="1"/>
</dbReference>
<evidence type="ECO:0000256" key="6">
    <source>
        <dbReference type="PROSITE-ProRule" id="PRU00169"/>
    </source>
</evidence>
<dbReference type="Pfam" id="PF00072">
    <property type="entry name" value="Response_reg"/>
    <property type="match status" value="1"/>
</dbReference>
<dbReference type="InterPro" id="IPR001789">
    <property type="entry name" value="Sig_transdc_resp-reg_receiver"/>
</dbReference>
<dbReference type="CDD" id="cd06170">
    <property type="entry name" value="LuxR_C_like"/>
    <property type="match status" value="1"/>
</dbReference>
<keyword evidence="3" id="KW-0805">Transcription regulation</keyword>
<dbReference type="Pfam" id="PF00196">
    <property type="entry name" value="GerE"/>
    <property type="match status" value="1"/>
</dbReference>
<organism evidence="9 10">
    <name type="scientific">Parasutterella excrementihominis YIT 11859</name>
    <dbReference type="NCBI Taxonomy" id="762966"/>
    <lineage>
        <taxon>Bacteria</taxon>
        <taxon>Pseudomonadati</taxon>
        <taxon>Pseudomonadota</taxon>
        <taxon>Betaproteobacteria</taxon>
        <taxon>Burkholderiales</taxon>
        <taxon>Sutterellaceae</taxon>
        <taxon>Parasutterella</taxon>
    </lineage>
</organism>
<dbReference type="PRINTS" id="PR00038">
    <property type="entry name" value="HTHLUXR"/>
</dbReference>
<proteinExistence type="predicted"/>
<dbReference type="GO" id="GO:0000160">
    <property type="term" value="P:phosphorelay signal transduction system"/>
    <property type="evidence" value="ECO:0007669"/>
    <property type="project" value="UniProtKB-KW"/>
</dbReference>
<evidence type="ECO:0000256" key="2">
    <source>
        <dbReference type="ARBA" id="ARBA00023012"/>
    </source>
</evidence>
<accession>F3QLN4</accession>
<dbReference type="Gene3D" id="3.40.50.2300">
    <property type="match status" value="1"/>
</dbReference>
<dbReference type="SMART" id="SM00421">
    <property type="entry name" value="HTH_LUXR"/>
    <property type="match status" value="1"/>
</dbReference>
<dbReference type="FunFam" id="3.40.50.2300:FF:000018">
    <property type="entry name" value="DNA-binding transcriptional regulator NtrC"/>
    <property type="match status" value="1"/>
</dbReference>
<dbReference type="HOGENOM" id="CLU_000445_90_4_4"/>
<keyword evidence="4" id="KW-0238">DNA-binding</keyword>
<dbReference type="GO" id="GO:0006355">
    <property type="term" value="P:regulation of DNA-templated transcription"/>
    <property type="evidence" value="ECO:0007669"/>
    <property type="project" value="InterPro"/>
</dbReference>
<dbReference type="SUPFAM" id="SSF52172">
    <property type="entry name" value="CheY-like"/>
    <property type="match status" value="1"/>
</dbReference>
<evidence type="ECO:0000256" key="4">
    <source>
        <dbReference type="ARBA" id="ARBA00023125"/>
    </source>
</evidence>
<evidence type="ECO:0000256" key="1">
    <source>
        <dbReference type="ARBA" id="ARBA00022553"/>
    </source>
</evidence>
<dbReference type="InterPro" id="IPR039420">
    <property type="entry name" value="WalR-like"/>
</dbReference>
<dbReference type="InterPro" id="IPR011006">
    <property type="entry name" value="CheY-like_superfamily"/>
</dbReference>
<evidence type="ECO:0000313" key="10">
    <source>
        <dbReference type="Proteomes" id="UP000005156"/>
    </source>
</evidence>
<protein>
    <submittedName>
        <fullName evidence="9">Putative transcriptional regulatory protein FixJ</fullName>
    </submittedName>
</protein>
<dbReference type="Gene3D" id="1.10.10.10">
    <property type="entry name" value="Winged helix-like DNA-binding domain superfamily/Winged helix DNA-binding domain"/>
    <property type="match status" value="1"/>
</dbReference>
<keyword evidence="5" id="KW-0804">Transcription</keyword>
<keyword evidence="1 6" id="KW-0597">Phosphoprotein</keyword>
<dbReference type="PROSITE" id="PS00622">
    <property type="entry name" value="HTH_LUXR_1"/>
    <property type="match status" value="1"/>
</dbReference>
<dbReference type="PROSITE" id="PS50110">
    <property type="entry name" value="RESPONSE_REGULATORY"/>
    <property type="match status" value="1"/>
</dbReference>
<dbReference type="Proteomes" id="UP000005156">
    <property type="component" value="Unassembled WGS sequence"/>
</dbReference>
<dbReference type="GO" id="GO:0003677">
    <property type="term" value="F:DNA binding"/>
    <property type="evidence" value="ECO:0007669"/>
    <property type="project" value="UniProtKB-KW"/>
</dbReference>
<dbReference type="eggNOG" id="COG4566">
    <property type="taxonomic scope" value="Bacteria"/>
</dbReference>
<dbReference type="PROSITE" id="PS50043">
    <property type="entry name" value="HTH_LUXR_2"/>
    <property type="match status" value="1"/>
</dbReference>
<feature type="domain" description="HTH luxR-type" evidence="7">
    <location>
        <begin position="166"/>
        <end position="231"/>
    </location>
</feature>
<gene>
    <name evidence="9" type="ORF">HMPREF9439_01857</name>
</gene>
<evidence type="ECO:0000256" key="5">
    <source>
        <dbReference type="ARBA" id="ARBA00023163"/>
    </source>
</evidence>
<sequence length="245" mass="27333">MVVEILMGDVQSALVECPQRIEPMTTYSKREKLKPLIRIVDDNQAILNSLTFMLTCEGYEVASFSSAEAFLAGDTPSREGLLILDVQMPGLSGLELFKVLNMRAYKLPIIFLTAHADVDMAVAAMREGACDFHQKPINPETLLPAIARGLEKARISKSGLGDIKEEVERFKALTEREEQICRLVAKGLVSREIAERLVISQRTVDHHRTAALSKLNIREPAELALFFERIDAWRKSAGHAGQNLF</sequence>
<evidence type="ECO:0000256" key="3">
    <source>
        <dbReference type="ARBA" id="ARBA00023015"/>
    </source>
</evidence>
<comment type="caution">
    <text evidence="9">The sequence shown here is derived from an EMBL/GenBank/DDBJ whole genome shotgun (WGS) entry which is preliminary data.</text>
</comment>
<keyword evidence="10" id="KW-1185">Reference proteome</keyword>
<evidence type="ECO:0000313" key="9">
    <source>
        <dbReference type="EMBL" id="EGG52991.1"/>
    </source>
</evidence>
<feature type="domain" description="Response regulatory" evidence="8">
    <location>
        <begin position="36"/>
        <end position="150"/>
    </location>
</feature>
<evidence type="ECO:0000259" key="8">
    <source>
        <dbReference type="PROSITE" id="PS50110"/>
    </source>
</evidence>
<keyword evidence="2" id="KW-0902">Two-component regulatory system</keyword>
<evidence type="ECO:0000259" key="7">
    <source>
        <dbReference type="PROSITE" id="PS50043"/>
    </source>
</evidence>
<feature type="modified residue" description="4-aspartylphosphate" evidence="6">
    <location>
        <position position="85"/>
    </location>
</feature>
<reference evidence="9 10" key="1">
    <citation type="submission" date="2011-02" db="EMBL/GenBank/DDBJ databases">
        <authorList>
            <person name="Weinstock G."/>
            <person name="Sodergren E."/>
            <person name="Clifton S."/>
            <person name="Fulton L."/>
            <person name="Fulton B."/>
            <person name="Courtney L."/>
            <person name="Fronick C."/>
            <person name="Harrison M."/>
            <person name="Strong C."/>
            <person name="Farmer C."/>
            <person name="Delahaunty K."/>
            <person name="Markovic C."/>
            <person name="Hall O."/>
            <person name="Minx P."/>
            <person name="Tomlinson C."/>
            <person name="Mitreva M."/>
            <person name="Hou S."/>
            <person name="Chen J."/>
            <person name="Wollam A."/>
            <person name="Pepin K.H."/>
            <person name="Johnson M."/>
            <person name="Bhonagiri V."/>
            <person name="Zhang X."/>
            <person name="Suruliraj S."/>
            <person name="Warren W."/>
            <person name="Chinwalla A."/>
            <person name="Mardis E.R."/>
            <person name="Wilson R.K."/>
        </authorList>
    </citation>
    <scope>NUCLEOTIDE SEQUENCE [LARGE SCALE GENOMIC DNA]</scope>
    <source>
        <strain evidence="9 10">YIT 11859</strain>
    </source>
</reference>
<dbReference type="AlphaFoldDB" id="F3QLN4"/>
<dbReference type="InterPro" id="IPR000792">
    <property type="entry name" value="Tscrpt_reg_LuxR_C"/>
</dbReference>
<dbReference type="EMBL" id="AFBP01000060">
    <property type="protein sequence ID" value="EGG52991.1"/>
    <property type="molecule type" value="Genomic_DNA"/>
</dbReference>
<dbReference type="InterPro" id="IPR036388">
    <property type="entry name" value="WH-like_DNA-bd_sf"/>
</dbReference>
<dbReference type="PANTHER" id="PTHR43214">
    <property type="entry name" value="TWO-COMPONENT RESPONSE REGULATOR"/>
    <property type="match status" value="1"/>
</dbReference>
<dbReference type="PANTHER" id="PTHR43214:SF44">
    <property type="entry name" value="TWO-COMPONENT RESPONSE REGULATOR"/>
    <property type="match status" value="1"/>
</dbReference>